<organism evidence="2 4">
    <name type="scientific">Didymodactylos carnosus</name>
    <dbReference type="NCBI Taxonomy" id="1234261"/>
    <lineage>
        <taxon>Eukaryota</taxon>
        <taxon>Metazoa</taxon>
        <taxon>Spiralia</taxon>
        <taxon>Gnathifera</taxon>
        <taxon>Rotifera</taxon>
        <taxon>Eurotatoria</taxon>
        <taxon>Bdelloidea</taxon>
        <taxon>Philodinida</taxon>
        <taxon>Philodinidae</taxon>
        <taxon>Didymodactylos</taxon>
    </lineage>
</organism>
<protein>
    <recommendedName>
        <fullName evidence="1">NodB homology domain-containing protein</fullName>
    </recommendedName>
</protein>
<dbReference type="EMBL" id="CAJOBC010005694">
    <property type="protein sequence ID" value="CAF3872842.1"/>
    <property type="molecule type" value="Genomic_DNA"/>
</dbReference>
<dbReference type="Proteomes" id="UP000681722">
    <property type="component" value="Unassembled WGS sequence"/>
</dbReference>
<evidence type="ECO:0000313" key="3">
    <source>
        <dbReference type="EMBL" id="CAF3872842.1"/>
    </source>
</evidence>
<dbReference type="PANTHER" id="PTHR10587:SF137">
    <property type="entry name" value="4-DEOXY-4-FORMAMIDO-L-ARABINOSE-PHOSPHOUNDECAPRENOL DEFORMYLASE ARND-RELATED"/>
    <property type="match status" value="1"/>
</dbReference>
<dbReference type="GO" id="GO:0005975">
    <property type="term" value="P:carbohydrate metabolic process"/>
    <property type="evidence" value="ECO:0007669"/>
    <property type="project" value="InterPro"/>
</dbReference>
<dbReference type="EMBL" id="CAJNOQ010005694">
    <property type="protein sequence ID" value="CAF1108307.1"/>
    <property type="molecule type" value="Genomic_DNA"/>
</dbReference>
<proteinExistence type="predicted"/>
<gene>
    <name evidence="2" type="ORF">GPM918_LOCUS19103</name>
    <name evidence="3" type="ORF">SRO942_LOCUS19100</name>
</gene>
<reference evidence="2" key="1">
    <citation type="submission" date="2021-02" db="EMBL/GenBank/DDBJ databases">
        <authorList>
            <person name="Nowell W R."/>
        </authorList>
    </citation>
    <scope>NUCLEOTIDE SEQUENCE</scope>
</reference>
<evidence type="ECO:0000313" key="4">
    <source>
        <dbReference type="Proteomes" id="UP000663829"/>
    </source>
</evidence>
<name>A0A814PN69_9BILA</name>
<sequence length="229" mass="27002">MPNHSNCHYYTDSLYSTKVDHLNEKYVSLTIDDFPNINDLNVSIQILDILKKYDAHCTFFTIGSHVLKYEANLIDDLFKRISVENHELGNHGWRDEMALKLSKFELEKQINDTHTVITKNKHFNHKNLWNWFRPGHGYFNSTILEVCKKLNHKLVLGSIYPYDPQLKYSRWNSSFIKYKLYSGAIIILHDRLATVRTLELVLPEIIKQNYQIVTLTKLYQLSKTSLRPD</sequence>
<dbReference type="InterPro" id="IPR002509">
    <property type="entry name" value="NODB_dom"/>
</dbReference>
<dbReference type="SUPFAM" id="SSF88713">
    <property type="entry name" value="Glycoside hydrolase/deacetylase"/>
    <property type="match status" value="1"/>
</dbReference>
<dbReference type="OrthoDB" id="407355at2759"/>
<dbReference type="InterPro" id="IPR050248">
    <property type="entry name" value="Polysacc_deacetylase_ArnD"/>
</dbReference>
<dbReference type="Proteomes" id="UP000663829">
    <property type="component" value="Unassembled WGS sequence"/>
</dbReference>
<dbReference type="PROSITE" id="PS51677">
    <property type="entry name" value="NODB"/>
    <property type="match status" value="1"/>
</dbReference>
<dbReference type="InterPro" id="IPR011330">
    <property type="entry name" value="Glyco_hydro/deAcase_b/a-brl"/>
</dbReference>
<dbReference type="GO" id="GO:0004099">
    <property type="term" value="F:chitin deacetylase activity"/>
    <property type="evidence" value="ECO:0007669"/>
    <property type="project" value="UniProtKB-ARBA"/>
</dbReference>
<dbReference type="Pfam" id="PF01522">
    <property type="entry name" value="Polysacc_deac_1"/>
    <property type="match status" value="1"/>
</dbReference>
<feature type="domain" description="NodB homology" evidence="1">
    <location>
        <begin position="25"/>
        <end position="213"/>
    </location>
</feature>
<evidence type="ECO:0000259" key="1">
    <source>
        <dbReference type="PROSITE" id="PS51677"/>
    </source>
</evidence>
<comment type="caution">
    <text evidence="2">The sequence shown here is derived from an EMBL/GenBank/DDBJ whole genome shotgun (WGS) entry which is preliminary data.</text>
</comment>
<dbReference type="Gene3D" id="3.20.20.370">
    <property type="entry name" value="Glycoside hydrolase/deacetylase"/>
    <property type="match status" value="1"/>
</dbReference>
<keyword evidence="4" id="KW-1185">Reference proteome</keyword>
<evidence type="ECO:0000313" key="2">
    <source>
        <dbReference type="EMBL" id="CAF1108307.1"/>
    </source>
</evidence>
<dbReference type="PANTHER" id="PTHR10587">
    <property type="entry name" value="GLYCOSYL TRANSFERASE-RELATED"/>
    <property type="match status" value="1"/>
</dbReference>
<accession>A0A814PN69</accession>
<dbReference type="AlphaFoldDB" id="A0A814PN69"/>